<accession>A0AAN5D9Y8</accession>
<feature type="non-terminal residue" evidence="1">
    <location>
        <position position="142"/>
    </location>
</feature>
<organism evidence="1 2">
    <name type="scientific">Pristionchus mayeri</name>
    <dbReference type="NCBI Taxonomy" id="1317129"/>
    <lineage>
        <taxon>Eukaryota</taxon>
        <taxon>Metazoa</taxon>
        <taxon>Ecdysozoa</taxon>
        <taxon>Nematoda</taxon>
        <taxon>Chromadorea</taxon>
        <taxon>Rhabditida</taxon>
        <taxon>Rhabditina</taxon>
        <taxon>Diplogasteromorpha</taxon>
        <taxon>Diplogasteroidea</taxon>
        <taxon>Neodiplogasteridae</taxon>
        <taxon>Pristionchus</taxon>
    </lineage>
</organism>
<name>A0AAN5D9Y8_9BILA</name>
<proteinExistence type="predicted"/>
<dbReference type="Proteomes" id="UP001328107">
    <property type="component" value="Unassembled WGS sequence"/>
</dbReference>
<dbReference type="AlphaFoldDB" id="A0AAN5D9Y8"/>
<evidence type="ECO:0000313" key="1">
    <source>
        <dbReference type="EMBL" id="GMR59598.1"/>
    </source>
</evidence>
<reference evidence="2" key="1">
    <citation type="submission" date="2022-10" db="EMBL/GenBank/DDBJ databases">
        <title>Genome assembly of Pristionchus species.</title>
        <authorList>
            <person name="Yoshida K."/>
            <person name="Sommer R.J."/>
        </authorList>
    </citation>
    <scope>NUCLEOTIDE SEQUENCE [LARGE SCALE GENOMIC DNA]</scope>
    <source>
        <strain evidence="2">RS5460</strain>
    </source>
</reference>
<dbReference type="EMBL" id="BTRK01000006">
    <property type="protein sequence ID" value="GMR59598.1"/>
    <property type="molecule type" value="Genomic_DNA"/>
</dbReference>
<protein>
    <submittedName>
        <fullName evidence="1">Uncharacterized protein</fullName>
    </submittedName>
</protein>
<feature type="non-terminal residue" evidence="1">
    <location>
        <position position="1"/>
    </location>
</feature>
<keyword evidence="2" id="KW-1185">Reference proteome</keyword>
<sequence>RQGKLDLKILQRKVNNQLHHHELIAIDCHSGEVFTQTLNQETYSPVMANTEKEAFTPKNLYSYCKEMVRDFIRSHTSISSSNSTRETRGYQILPFHELRSREGAKCRGNSLLDLYDAINFQDSHIIREICRQRWNELTREVV</sequence>
<gene>
    <name evidence="1" type="ORF">PMAYCL1PPCAC_29793</name>
</gene>
<evidence type="ECO:0000313" key="2">
    <source>
        <dbReference type="Proteomes" id="UP001328107"/>
    </source>
</evidence>
<comment type="caution">
    <text evidence="1">The sequence shown here is derived from an EMBL/GenBank/DDBJ whole genome shotgun (WGS) entry which is preliminary data.</text>
</comment>